<evidence type="ECO:0000313" key="1">
    <source>
        <dbReference type="EMBL" id="QCT70775.1"/>
    </source>
</evidence>
<protein>
    <submittedName>
        <fullName evidence="1">Uncharacterized protein</fullName>
    </submittedName>
</protein>
<dbReference type="EMBL" id="CP029487">
    <property type="protein sequence ID" value="QCT70775.1"/>
    <property type="molecule type" value="Genomic_DNA"/>
</dbReference>
<gene>
    <name evidence="1" type="ORF">CPZ25_005345</name>
</gene>
<dbReference type="Proteomes" id="UP000218387">
    <property type="component" value="Chromosome"/>
</dbReference>
<accession>A0A4P9C824</accession>
<dbReference type="RefSeq" id="WP_058694162.1">
    <property type="nucleotide sequence ID" value="NZ_CP029487.1"/>
</dbReference>
<name>A0A4P9C824_EUBML</name>
<proteinExistence type="predicted"/>
<dbReference type="KEGG" id="emt:CPZ25_005345"/>
<organism evidence="1 2">
    <name type="scientific">Eubacterium maltosivorans</name>
    <dbReference type="NCBI Taxonomy" id="2041044"/>
    <lineage>
        <taxon>Bacteria</taxon>
        <taxon>Bacillati</taxon>
        <taxon>Bacillota</taxon>
        <taxon>Clostridia</taxon>
        <taxon>Eubacteriales</taxon>
        <taxon>Eubacteriaceae</taxon>
        <taxon>Eubacterium</taxon>
    </lineage>
</organism>
<evidence type="ECO:0000313" key="2">
    <source>
        <dbReference type="Proteomes" id="UP000218387"/>
    </source>
</evidence>
<keyword evidence="2" id="KW-1185">Reference proteome</keyword>
<dbReference type="AlphaFoldDB" id="A0A4P9C824"/>
<sequence>MGVYNGTGYFISAEDLNQVKISDIEAQYPKVRDIFLKENKNSFSLEEDSFLKLLQASGLATEQPIIQYGDSVYFTGIFKKHLDEKDIQPESGDYEMVEKLLKEDGYDYAVSNESELTPSLETLNVILKAFGLIGCHDVLETYWFLMPYTGDGQ</sequence>
<reference evidence="1 2" key="1">
    <citation type="submission" date="2018-05" db="EMBL/GenBank/DDBJ databases">
        <title>Genome comparison of Eubacterium sp.</title>
        <authorList>
            <person name="Feng Y."/>
            <person name="Sanchez-Andrea I."/>
            <person name="Stams A.J.M."/>
            <person name="De Vos W.M."/>
        </authorList>
    </citation>
    <scope>NUCLEOTIDE SEQUENCE [LARGE SCALE GENOMIC DNA]</scope>
    <source>
        <strain evidence="1 2">YI</strain>
    </source>
</reference>